<protein>
    <submittedName>
        <fullName evidence="2">Long-chain N-acyl amino acid synthase</fullName>
    </submittedName>
</protein>
<name>A0A254NCZ9_9BURK</name>
<reference evidence="2 3" key="1">
    <citation type="journal article" date="2007" name="Int. J. Syst. Evol. Microbiol.">
        <title>Description of Pelomonas aquatica sp. nov. and Pelomonas puraquae sp. nov., isolated from industrial and haemodialysis water.</title>
        <authorList>
            <person name="Gomila M."/>
            <person name="Bowien B."/>
            <person name="Falsen E."/>
            <person name="Moore E.R."/>
            <person name="Lalucat J."/>
        </authorList>
    </citation>
    <scope>NUCLEOTIDE SEQUENCE [LARGE SCALE GENOMIC DNA]</scope>
    <source>
        <strain evidence="2 3">CCUG 52769</strain>
    </source>
</reference>
<comment type="caution">
    <text evidence="2">The sequence shown here is derived from an EMBL/GenBank/DDBJ whole genome shotgun (WGS) entry which is preliminary data.</text>
</comment>
<keyword evidence="3" id="KW-1185">Reference proteome</keyword>
<evidence type="ECO:0000313" key="3">
    <source>
        <dbReference type="Proteomes" id="UP000197446"/>
    </source>
</evidence>
<organism evidence="2 3">
    <name type="scientific">Roseateles puraquae</name>
    <dbReference type="NCBI Taxonomy" id="431059"/>
    <lineage>
        <taxon>Bacteria</taxon>
        <taxon>Pseudomonadati</taxon>
        <taxon>Pseudomonadota</taxon>
        <taxon>Betaproteobacteria</taxon>
        <taxon>Burkholderiales</taxon>
        <taxon>Sphaerotilaceae</taxon>
        <taxon>Roseateles</taxon>
    </lineage>
</organism>
<evidence type="ECO:0000259" key="1">
    <source>
        <dbReference type="Pfam" id="PF21926"/>
    </source>
</evidence>
<dbReference type="AlphaFoldDB" id="A0A254NCZ9"/>
<feature type="domain" description="N-acyl amino acid synthase FeeM catalytic core" evidence="1">
    <location>
        <begin position="37"/>
        <end position="191"/>
    </location>
</feature>
<dbReference type="Gene3D" id="3.40.630.30">
    <property type="match status" value="1"/>
</dbReference>
<dbReference type="InterPro" id="IPR054597">
    <property type="entry name" value="FeeM_cat"/>
</dbReference>
<dbReference type="InterPro" id="IPR016181">
    <property type="entry name" value="Acyl_CoA_acyltransferase"/>
</dbReference>
<dbReference type="Proteomes" id="UP000197446">
    <property type="component" value="Unassembled WGS sequence"/>
</dbReference>
<accession>A0A254NCZ9</accession>
<evidence type="ECO:0000313" key="2">
    <source>
        <dbReference type="EMBL" id="OWR05524.1"/>
    </source>
</evidence>
<proteinExistence type="predicted"/>
<sequence length="233" mass="25878">MSPMIPSLEALFSAPRHDTGHPDLALDSGFGGLDGDALDLVERRYGDRGLAVSREHFSSRNQDGDIVCTARERTGERIVGTLSVRFDGPEGLHADLLFKAELDDWRADGLRLCEFGGLAVDRHSHDPKRVLAQIFHLGYLHAHRRARCDRLVIEVNPRHTGFYRRCLGLVPLTAARHNPRVNAPAVLMSVDFASIREQIALWGGQPDQLACARSLYPLAWDEATEATMLARLP</sequence>
<dbReference type="EMBL" id="NISI01000001">
    <property type="protein sequence ID" value="OWR05524.1"/>
    <property type="molecule type" value="Genomic_DNA"/>
</dbReference>
<gene>
    <name evidence="2" type="ORF">CDO81_03410</name>
</gene>
<dbReference type="Pfam" id="PF21926">
    <property type="entry name" value="FeeM"/>
    <property type="match status" value="1"/>
</dbReference>
<dbReference type="SUPFAM" id="SSF55729">
    <property type="entry name" value="Acyl-CoA N-acyltransferases (Nat)"/>
    <property type="match status" value="1"/>
</dbReference>